<sequence length="244" mass="27124">DALLGKVNTKQGLQNSDRVTLAISAGYISLGDWMKEIPDTLNEGPIGTLFKSQILDSQVEEDLLSGIEVLSSVTDATSVKVKKQYEENPFPRWSVLSPIKTSTVGETLQSLFPYFKAPEKLFERCSILIPGCGTGQQPIQEALRYPTCQLTAIDLSSKSLAFAMRRSDEYGISNLRFLQGDILNLNEGEGQFDVINCTGVLHHMADPITGWKILLSRLSPDGLMKIGLYSEYARRHVVDVRKWI</sequence>
<feature type="non-terminal residue" evidence="2">
    <location>
        <position position="244"/>
    </location>
</feature>
<proteinExistence type="predicted"/>
<name>A0A383BTV2_9ZZZZ</name>
<dbReference type="Pfam" id="PF13847">
    <property type="entry name" value="Methyltransf_31"/>
    <property type="match status" value="1"/>
</dbReference>
<dbReference type="EMBL" id="UINC01203164">
    <property type="protein sequence ID" value="SVE23291.1"/>
    <property type="molecule type" value="Genomic_DNA"/>
</dbReference>
<organism evidence="2">
    <name type="scientific">marine metagenome</name>
    <dbReference type="NCBI Taxonomy" id="408172"/>
    <lineage>
        <taxon>unclassified sequences</taxon>
        <taxon>metagenomes</taxon>
        <taxon>ecological metagenomes</taxon>
    </lineage>
</organism>
<dbReference type="PANTHER" id="PTHR45128">
    <property type="entry name" value="METHYLTRANSFERASE TYPE 11"/>
    <property type="match status" value="1"/>
</dbReference>
<accession>A0A383BTV2</accession>
<feature type="domain" description="Methyltransferase" evidence="1">
    <location>
        <begin position="125"/>
        <end position="226"/>
    </location>
</feature>
<dbReference type="PANTHER" id="PTHR45128:SF1">
    <property type="entry name" value="S-ADENOSYLMETHIONINE-DEPENDENT METHYLTRANSFERASE RV2258C"/>
    <property type="match status" value="1"/>
</dbReference>
<feature type="non-terminal residue" evidence="2">
    <location>
        <position position="1"/>
    </location>
</feature>
<evidence type="ECO:0000313" key="2">
    <source>
        <dbReference type="EMBL" id="SVE23291.1"/>
    </source>
</evidence>
<dbReference type="InterPro" id="IPR029063">
    <property type="entry name" value="SAM-dependent_MTases_sf"/>
</dbReference>
<dbReference type="InterPro" id="IPR025714">
    <property type="entry name" value="Methyltranfer_dom"/>
</dbReference>
<dbReference type="Gene3D" id="3.40.50.150">
    <property type="entry name" value="Vaccinia Virus protein VP39"/>
    <property type="match status" value="1"/>
</dbReference>
<reference evidence="2" key="1">
    <citation type="submission" date="2018-05" db="EMBL/GenBank/DDBJ databases">
        <authorList>
            <person name="Lanie J.A."/>
            <person name="Ng W.-L."/>
            <person name="Kazmierczak K.M."/>
            <person name="Andrzejewski T.M."/>
            <person name="Davidsen T.M."/>
            <person name="Wayne K.J."/>
            <person name="Tettelin H."/>
            <person name="Glass J.I."/>
            <person name="Rusch D."/>
            <person name="Podicherti R."/>
            <person name="Tsui H.-C.T."/>
            <person name="Winkler M.E."/>
        </authorList>
    </citation>
    <scope>NUCLEOTIDE SEQUENCE</scope>
</reference>
<dbReference type="AlphaFoldDB" id="A0A383BTV2"/>
<dbReference type="InterPro" id="IPR053173">
    <property type="entry name" value="SAM-binding_MTase"/>
</dbReference>
<dbReference type="SUPFAM" id="SSF53335">
    <property type="entry name" value="S-adenosyl-L-methionine-dependent methyltransferases"/>
    <property type="match status" value="1"/>
</dbReference>
<evidence type="ECO:0000259" key="1">
    <source>
        <dbReference type="Pfam" id="PF13847"/>
    </source>
</evidence>
<dbReference type="CDD" id="cd02440">
    <property type="entry name" value="AdoMet_MTases"/>
    <property type="match status" value="1"/>
</dbReference>
<gene>
    <name evidence="2" type="ORF">METZ01_LOCUS476145</name>
</gene>
<protein>
    <recommendedName>
        <fullName evidence="1">Methyltransferase domain-containing protein</fullName>
    </recommendedName>
</protein>